<name>A0A9Q0Q0E7_SALPP</name>
<sequence>MAPRKKAEETKTKPSTTPATRRSARMTRSAAKRLNARLTELPTDAGKKRKQGKAEESKKKVKTETVTATNSESQPEVNTLEEEEDEDEDEADEEDAKEESTFTGDGVNKTIVIEHCWQEYNDLGSVRGLEIFVFMSVLPYVGEKADSWLVGVASFIKGFYLLHDPRRGCFEIREEGGETFTSLLNMKRPFPPLKGLDMDEVTSIISTGSKAQPMHLIEFGWSLKSVLGGLIEN</sequence>
<dbReference type="GO" id="GO:0005794">
    <property type="term" value="C:Golgi apparatus"/>
    <property type="evidence" value="ECO:0007669"/>
    <property type="project" value="TreeGrafter"/>
</dbReference>
<comment type="caution">
    <text evidence="2">The sequence shown here is derived from an EMBL/GenBank/DDBJ whole genome shotgun (WGS) entry which is preliminary data.</text>
</comment>
<organism evidence="2 3">
    <name type="scientific">Salix purpurea</name>
    <name type="common">Purple osier willow</name>
    <dbReference type="NCBI Taxonomy" id="77065"/>
    <lineage>
        <taxon>Eukaryota</taxon>
        <taxon>Viridiplantae</taxon>
        <taxon>Streptophyta</taxon>
        <taxon>Embryophyta</taxon>
        <taxon>Tracheophyta</taxon>
        <taxon>Spermatophyta</taxon>
        <taxon>Magnoliopsida</taxon>
        <taxon>eudicotyledons</taxon>
        <taxon>Gunneridae</taxon>
        <taxon>Pentapetalae</taxon>
        <taxon>rosids</taxon>
        <taxon>fabids</taxon>
        <taxon>Malpighiales</taxon>
        <taxon>Salicaceae</taxon>
        <taxon>Saliceae</taxon>
        <taxon>Salix</taxon>
    </lineage>
</organism>
<evidence type="ECO:0000256" key="1">
    <source>
        <dbReference type="SAM" id="MobiDB-lite"/>
    </source>
</evidence>
<feature type="compositionally biased region" description="Polar residues" evidence="1">
    <location>
        <begin position="65"/>
        <end position="77"/>
    </location>
</feature>
<accession>A0A9Q0Q0E7</accession>
<keyword evidence="3" id="KW-1185">Reference proteome</keyword>
<feature type="region of interest" description="Disordered" evidence="1">
    <location>
        <begin position="1"/>
        <end position="103"/>
    </location>
</feature>
<dbReference type="PANTHER" id="PTHR33638">
    <property type="entry name" value="SELENOPROTEIN H"/>
    <property type="match status" value="1"/>
</dbReference>
<feature type="compositionally biased region" description="Basic residues" evidence="1">
    <location>
        <begin position="22"/>
        <end position="35"/>
    </location>
</feature>
<reference evidence="2" key="2">
    <citation type="journal article" date="2023" name="Int. J. Mol. Sci.">
        <title>De Novo Assembly and Annotation of 11 Diverse Shrub Willow (Salix) Genomes Reveals Novel Gene Organization in Sex-Linked Regions.</title>
        <authorList>
            <person name="Hyden B."/>
            <person name="Feng K."/>
            <person name="Yates T.B."/>
            <person name="Jawdy S."/>
            <person name="Cereghino C."/>
            <person name="Smart L.B."/>
            <person name="Muchero W."/>
        </authorList>
    </citation>
    <scope>NUCLEOTIDE SEQUENCE</scope>
    <source>
        <tissue evidence="2">Shoot tip</tissue>
    </source>
</reference>
<proteinExistence type="predicted"/>
<evidence type="ECO:0000313" key="3">
    <source>
        <dbReference type="Proteomes" id="UP001151532"/>
    </source>
</evidence>
<dbReference type="OrthoDB" id="1933874at2759"/>
<evidence type="ECO:0000313" key="2">
    <source>
        <dbReference type="EMBL" id="KAJ6697646.1"/>
    </source>
</evidence>
<dbReference type="Proteomes" id="UP001151532">
    <property type="component" value="Chromosome 6"/>
</dbReference>
<gene>
    <name evidence="2" type="ORF">OIU79_011245</name>
</gene>
<feature type="compositionally biased region" description="Acidic residues" evidence="1">
    <location>
        <begin position="79"/>
        <end position="97"/>
    </location>
</feature>
<dbReference type="InterPro" id="IPR052674">
    <property type="entry name" value="SelWTH-like"/>
</dbReference>
<dbReference type="AlphaFoldDB" id="A0A9Q0Q0E7"/>
<dbReference type="EMBL" id="JAPFFK010000017">
    <property type="protein sequence ID" value="KAJ6697646.1"/>
    <property type="molecule type" value="Genomic_DNA"/>
</dbReference>
<reference evidence="2" key="1">
    <citation type="submission" date="2022-11" db="EMBL/GenBank/DDBJ databases">
        <authorList>
            <person name="Hyden B.L."/>
            <person name="Feng K."/>
            <person name="Yates T."/>
            <person name="Jawdy S."/>
            <person name="Smart L.B."/>
            <person name="Muchero W."/>
        </authorList>
    </citation>
    <scope>NUCLEOTIDE SEQUENCE</scope>
    <source>
        <tissue evidence="2">Shoot tip</tissue>
    </source>
</reference>
<feature type="compositionally biased region" description="Basic and acidic residues" evidence="1">
    <location>
        <begin position="1"/>
        <end position="12"/>
    </location>
</feature>
<dbReference type="PANTHER" id="PTHR33638:SF1">
    <property type="entry name" value="SELENOPROTEIN H"/>
    <property type="match status" value="1"/>
</dbReference>
<protein>
    <submittedName>
        <fullName evidence="2">SELENOPROTEIN H</fullName>
    </submittedName>
</protein>